<comment type="caution">
    <text evidence="1">The sequence shown here is derived from an EMBL/GenBank/DDBJ whole genome shotgun (WGS) entry which is preliminary data.</text>
</comment>
<proteinExistence type="predicted"/>
<accession>A0AAN9KY27</accession>
<name>A0AAN9KY27_PHACN</name>
<reference evidence="1 2" key="1">
    <citation type="submission" date="2024-01" db="EMBL/GenBank/DDBJ databases">
        <title>The genomes of 5 underutilized Papilionoideae crops provide insights into root nodulation and disease resistanc.</title>
        <authorList>
            <person name="Jiang F."/>
        </authorList>
    </citation>
    <scope>NUCLEOTIDE SEQUENCE [LARGE SCALE GENOMIC DNA]</scope>
    <source>
        <strain evidence="1">JINMINGXINNONG_FW02</strain>
        <tissue evidence="1">Leaves</tissue>
    </source>
</reference>
<organism evidence="1 2">
    <name type="scientific">Phaseolus coccineus</name>
    <name type="common">Scarlet runner bean</name>
    <name type="synonym">Phaseolus multiflorus</name>
    <dbReference type="NCBI Taxonomy" id="3886"/>
    <lineage>
        <taxon>Eukaryota</taxon>
        <taxon>Viridiplantae</taxon>
        <taxon>Streptophyta</taxon>
        <taxon>Embryophyta</taxon>
        <taxon>Tracheophyta</taxon>
        <taxon>Spermatophyta</taxon>
        <taxon>Magnoliopsida</taxon>
        <taxon>eudicotyledons</taxon>
        <taxon>Gunneridae</taxon>
        <taxon>Pentapetalae</taxon>
        <taxon>rosids</taxon>
        <taxon>fabids</taxon>
        <taxon>Fabales</taxon>
        <taxon>Fabaceae</taxon>
        <taxon>Papilionoideae</taxon>
        <taxon>50 kb inversion clade</taxon>
        <taxon>NPAAA clade</taxon>
        <taxon>indigoferoid/millettioid clade</taxon>
        <taxon>Phaseoleae</taxon>
        <taxon>Phaseolus</taxon>
    </lineage>
</organism>
<gene>
    <name evidence="1" type="ORF">VNO80_33794</name>
</gene>
<sequence length="192" mass="21814">MRISDSTCTYHSTFFLGEPIENSRVSTFDSTRWLKESKLLTSFRAHGNWYYFAIGHRIESDLYTLGALEQVTYYPHPKEVRNWDGMRARGSTSFPVSSTCGCAYLRVTKEVVEMLKRRQPALERLCASRARSSNCFDELSFKKKEEKEMEGGAYITGDPRGSLGKAAIPYLLTPLYSSSHWTHYSSPSGCSC</sequence>
<evidence type="ECO:0000313" key="2">
    <source>
        <dbReference type="Proteomes" id="UP001374584"/>
    </source>
</evidence>
<dbReference type="EMBL" id="JAYMYR010000104">
    <property type="protein sequence ID" value="KAK7325754.1"/>
    <property type="molecule type" value="Genomic_DNA"/>
</dbReference>
<dbReference type="Proteomes" id="UP001374584">
    <property type="component" value="Unassembled WGS sequence"/>
</dbReference>
<evidence type="ECO:0000313" key="1">
    <source>
        <dbReference type="EMBL" id="KAK7325754.1"/>
    </source>
</evidence>
<keyword evidence="2" id="KW-1185">Reference proteome</keyword>
<dbReference type="AlphaFoldDB" id="A0AAN9KY27"/>
<protein>
    <submittedName>
        <fullName evidence="1">Uncharacterized protein</fullName>
    </submittedName>
</protein>